<comment type="caution">
    <text evidence="8">The sequence shown here is derived from an EMBL/GenBank/DDBJ whole genome shotgun (WGS) entry which is preliminary data.</text>
</comment>
<gene>
    <name evidence="8" type="ORF">F4827_006961</name>
</gene>
<evidence type="ECO:0000256" key="2">
    <source>
        <dbReference type="ARBA" id="ARBA00022475"/>
    </source>
</evidence>
<evidence type="ECO:0000256" key="1">
    <source>
        <dbReference type="ARBA" id="ARBA00004651"/>
    </source>
</evidence>
<dbReference type="RefSeq" id="WP_183733367.1">
    <property type="nucleotide sequence ID" value="NZ_JACHBW010000040.1"/>
</dbReference>
<feature type="transmembrane region" description="Helical" evidence="6">
    <location>
        <begin position="115"/>
        <end position="138"/>
    </location>
</feature>
<dbReference type="GO" id="GO:0005886">
    <property type="term" value="C:plasma membrane"/>
    <property type="evidence" value="ECO:0007669"/>
    <property type="project" value="UniProtKB-SubCell"/>
</dbReference>
<dbReference type="Pfam" id="PF05231">
    <property type="entry name" value="MASE1"/>
    <property type="match status" value="1"/>
</dbReference>
<comment type="subcellular location">
    <subcellularLocation>
        <location evidence="1">Cell membrane</location>
        <topology evidence="1">Multi-pass membrane protein</topology>
    </subcellularLocation>
</comment>
<evidence type="ECO:0000313" key="8">
    <source>
        <dbReference type="EMBL" id="MBB6107081.1"/>
    </source>
</evidence>
<feature type="transmembrane region" description="Helical" evidence="6">
    <location>
        <begin position="184"/>
        <end position="204"/>
    </location>
</feature>
<dbReference type="Proteomes" id="UP000571554">
    <property type="component" value="Unassembled WGS sequence"/>
</dbReference>
<evidence type="ECO:0000256" key="4">
    <source>
        <dbReference type="ARBA" id="ARBA00022989"/>
    </source>
</evidence>
<feature type="transmembrane region" description="Helical" evidence="6">
    <location>
        <begin position="243"/>
        <end position="265"/>
    </location>
</feature>
<evidence type="ECO:0000313" key="9">
    <source>
        <dbReference type="Proteomes" id="UP000571554"/>
    </source>
</evidence>
<dbReference type="AlphaFoldDB" id="A0A7W9WWX6"/>
<sequence length="431" mass="45523">MNLRARNMPLSHAACWLLLYLATGALSGQFNVNTAALAPYVWLPTGVSLAAMLLPRCAADGALAIAFALLQAVLSHLGGRDVPSSIALGVLAGVAPLAAATLVRRMRVPLEGLHLLQAVVLAALVSAVLLGGGGALYFSIAKDMPLWAPMWQWSAAIFVGVCITFPLLAVWAQFRPRRSAPRDGGREIVGYATFAAMVAITWWLFDRATTGSMEAVGVACPLYLPMFCVVIVTIVGGARGGTLAVFALMLICLGHTAAGEGPFAAQSVPASLTLLQAQLYIGVSAMLVLIVHALRAAQAQASLQAECWRTDLELALAGAAQAAYSVDPATGRVQWFGDVLRLTGHTAGRLATIDDVIDLVHPQDRARLRERWCAPDTAVLTAPAHLRFRLARVRGGQDWIELFDLGSPLSDGNGRVAFAAGVWQNPSPAAR</sequence>
<keyword evidence="3 6" id="KW-0812">Transmembrane</keyword>
<reference evidence="8 9" key="1">
    <citation type="submission" date="2020-08" db="EMBL/GenBank/DDBJ databases">
        <title>Above-ground endophytic microbial communities from plants in different locations in the United States.</title>
        <authorList>
            <person name="Frank C."/>
        </authorList>
    </citation>
    <scope>NUCLEOTIDE SEQUENCE [LARGE SCALE GENOMIC DNA]</scope>
    <source>
        <strain evidence="8 9">WP4_2_2</strain>
    </source>
</reference>
<name>A0A7W9WWX6_9BURK</name>
<evidence type="ECO:0000256" key="5">
    <source>
        <dbReference type="ARBA" id="ARBA00023136"/>
    </source>
</evidence>
<accession>A0A7W9WWX6</accession>
<dbReference type="InterPro" id="IPR007895">
    <property type="entry name" value="MASE1"/>
</dbReference>
<evidence type="ECO:0000259" key="7">
    <source>
        <dbReference type="Pfam" id="PF05231"/>
    </source>
</evidence>
<feature type="transmembrane region" description="Helical" evidence="6">
    <location>
        <begin position="216"/>
        <end position="236"/>
    </location>
</feature>
<organism evidence="8 9">
    <name type="scientific">Paraburkholderia bannensis</name>
    <dbReference type="NCBI Taxonomy" id="765414"/>
    <lineage>
        <taxon>Bacteria</taxon>
        <taxon>Pseudomonadati</taxon>
        <taxon>Pseudomonadota</taxon>
        <taxon>Betaproteobacteria</taxon>
        <taxon>Burkholderiales</taxon>
        <taxon>Burkholderiaceae</taxon>
        <taxon>Paraburkholderia</taxon>
    </lineage>
</organism>
<dbReference type="EMBL" id="JACHBW010000040">
    <property type="protein sequence ID" value="MBB6107081.1"/>
    <property type="molecule type" value="Genomic_DNA"/>
</dbReference>
<feature type="domain" description="MASE1" evidence="7">
    <location>
        <begin position="29"/>
        <end position="296"/>
    </location>
</feature>
<protein>
    <submittedName>
        <fullName evidence="8">PAS domain-containing protein</fullName>
    </submittedName>
</protein>
<keyword evidence="4 6" id="KW-1133">Transmembrane helix</keyword>
<keyword evidence="9" id="KW-1185">Reference proteome</keyword>
<evidence type="ECO:0000256" key="6">
    <source>
        <dbReference type="SAM" id="Phobius"/>
    </source>
</evidence>
<feature type="transmembrane region" description="Helical" evidence="6">
    <location>
        <begin position="277"/>
        <end position="294"/>
    </location>
</feature>
<feature type="transmembrane region" description="Helical" evidence="6">
    <location>
        <begin position="61"/>
        <end position="79"/>
    </location>
</feature>
<keyword evidence="5 6" id="KW-0472">Membrane</keyword>
<dbReference type="Gene3D" id="3.30.450.20">
    <property type="entry name" value="PAS domain"/>
    <property type="match status" value="1"/>
</dbReference>
<feature type="transmembrane region" description="Helical" evidence="6">
    <location>
        <begin position="150"/>
        <end position="172"/>
    </location>
</feature>
<keyword evidence="2" id="KW-1003">Cell membrane</keyword>
<evidence type="ECO:0000256" key="3">
    <source>
        <dbReference type="ARBA" id="ARBA00022692"/>
    </source>
</evidence>
<feature type="transmembrane region" description="Helical" evidence="6">
    <location>
        <begin position="85"/>
        <end position="103"/>
    </location>
</feature>
<proteinExistence type="predicted"/>